<dbReference type="PANTHER" id="PTHR31635">
    <property type="entry name" value="REVERSE TRANSCRIPTASE DOMAIN-CONTAINING PROTEIN-RELATED"/>
    <property type="match status" value="1"/>
</dbReference>
<dbReference type="GeneTree" id="ENSGT00940000163630"/>
<evidence type="ECO:0000259" key="1">
    <source>
        <dbReference type="Pfam" id="PF00078"/>
    </source>
</evidence>
<dbReference type="InterPro" id="IPR043502">
    <property type="entry name" value="DNA/RNA_pol_sf"/>
</dbReference>
<dbReference type="PANTHER" id="PTHR31635:SF196">
    <property type="entry name" value="REVERSE TRANSCRIPTASE DOMAIN-CONTAINING PROTEIN-RELATED"/>
    <property type="match status" value="1"/>
</dbReference>
<dbReference type="AlphaFoldDB" id="A0A8C5R235"/>
<dbReference type="Ensembl" id="ENSLLET00000046965.1">
    <property type="protein sequence ID" value="ENSLLEP00000045166.1"/>
    <property type="gene ID" value="ENSLLEG00000028662.1"/>
</dbReference>
<protein>
    <recommendedName>
        <fullName evidence="1">Reverse transcriptase domain-containing protein</fullName>
    </recommendedName>
</protein>
<dbReference type="CDD" id="cd01650">
    <property type="entry name" value="RT_nLTR_like"/>
    <property type="match status" value="1"/>
</dbReference>
<organism evidence="2 3">
    <name type="scientific">Leptobrachium leishanense</name>
    <name type="common">Leishan spiny toad</name>
    <dbReference type="NCBI Taxonomy" id="445787"/>
    <lineage>
        <taxon>Eukaryota</taxon>
        <taxon>Metazoa</taxon>
        <taxon>Chordata</taxon>
        <taxon>Craniata</taxon>
        <taxon>Vertebrata</taxon>
        <taxon>Euteleostomi</taxon>
        <taxon>Amphibia</taxon>
        <taxon>Batrachia</taxon>
        <taxon>Anura</taxon>
        <taxon>Pelobatoidea</taxon>
        <taxon>Megophryidae</taxon>
        <taxon>Leptobrachium</taxon>
    </lineage>
</organism>
<dbReference type="Proteomes" id="UP000694569">
    <property type="component" value="Unplaced"/>
</dbReference>
<dbReference type="Pfam" id="PF00078">
    <property type="entry name" value="RVT_1"/>
    <property type="match status" value="1"/>
</dbReference>
<keyword evidence="3" id="KW-1185">Reference proteome</keyword>
<evidence type="ECO:0000313" key="3">
    <source>
        <dbReference type="Proteomes" id="UP000694569"/>
    </source>
</evidence>
<evidence type="ECO:0000313" key="2">
    <source>
        <dbReference type="Ensembl" id="ENSLLEP00000045166.1"/>
    </source>
</evidence>
<dbReference type="SUPFAM" id="SSF56672">
    <property type="entry name" value="DNA/RNA polymerases"/>
    <property type="match status" value="1"/>
</dbReference>
<dbReference type="OrthoDB" id="5866776at2759"/>
<sequence>MLWFKQRFYERSNKMDSPLACLIKPRSQFHPITLLRDRNGHLHTTLQAIRDAFTRYYTALYDHTPKHSITNNVLLQEIESYLKGGFLTSFPESRTAKLADPITKEEIRKALGLMKPHKAPGLDGVTYHFYKSFAAILIPRLLLIFNDILKGGKPPAESLLASIVLIPKPGRDPQLVDNYRSISLINTDLKLFTKILSMRLDWLLGDLIHPDQVGFMPNRQAYENIRKTVDLIWFASSRKIPSLFISLDAEKAFDRAEWPFLFSLLKHLGLPPAYVVAVQALYSSPSAQVVIPGTNPIPFNVRNGTRHGCALSQALFALFLQHIRLDPSIQGISVQGGNINYRLTQMMSYYHSHIPPFTPCSSTEID</sequence>
<proteinExistence type="predicted"/>
<reference evidence="2" key="1">
    <citation type="submission" date="2025-08" db="UniProtKB">
        <authorList>
            <consortium name="Ensembl"/>
        </authorList>
    </citation>
    <scope>IDENTIFICATION</scope>
</reference>
<accession>A0A8C5R235</accession>
<dbReference type="InterPro" id="IPR000477">
    <property type="entry name" value="RT_dom"/>
</dbReference>
<name>A0A8C5R235_9ANUR</name>
<reference evidence="2" key="2">
    <citation type="submission" date="2025-09" db="UniProtKB">
        <authorList>
            <consortium name="Ensembl"/>
        </authorList>
    </citation>
    <scope>IDENTIFICATION</scope>
</reference>
<feature type="domain" description="Reverse transcriptase" evidence="1">
    <location>
        <begin position="166"/>
        <end position="323"/>
    </location>
</feature>